<evidence type="ECO:0000313" key="5">
    <source>
        <dbReference type="Proteomes" id="UP000178485"/>
    </source>
</evidence>
<protein>
    <recommendedName>
        <fullName evidence="6">DUF4959 domain-containing protein</fullName>
    </recommendedName>
</protein>
<dbReference type="STRING" id="1642646.ING2E5A_1417"/>
<reference evidence="4 5" key="1">
    <citation type="submission" date="2016-08" db="EMBL/GenBank/DDBJ databases">
        <authorList>
            <person name="Seilhamer J.J."/>
        </authorList>
    </citation>
    <scope>NUCLEOTIDE SEQUENCE [LARGE SCALE GENOMIC DNA]</scope>
    <source>
        <strain evidence="4">ING2-E5A</strain>
    </source>
</reference>
<gene>
    <name evidence="4" type="ORF">ING2E5A_1417</name>
</gene>
<evidence type="ECO:0000313" key="4">
    <source>
        <dbReference type="EMBL" id="SCM57599.1"/>
    </source>
</evidence>
<accession>A0A1G4G6X5</accession>
<name>A0A1G4G6X5_9BACT</name>
<dbReference type="InterPro" id="IPR032164">
    <property type="entry name" value="DUF5000"/>
</dbReference>
<dbReference type="Gene3D" id="2.60.120.260">
    <property type="entry name" value="Galactose-binding domain-like"/>
    <property type="match status" value="1"/>
</dbReference>
<dbReference type="AlphaFoldDB" id="A0A1G4G6X5"/>
<organism evidence="4 5">
    <name type="scientific">Petrimonas mucosa</name>
    <dbReference type="NCBI Taxonomy" id="1642646"/>
    <lineage>
        <taxon>Bacteria</taxon>
        <taxon>Pseudomonadati</taxon>
        <taxon>Bacteroidota</taxon>
        <taxon>Bacteroidia</taxon>
        <taxon>Bacteroidales</taxon>
        <taxon>Dysgonomonadaceae</taxon>
        <taxon>Petrimonas</taxon>
    </lineage>
</organism>
<dbReference type="KEGG" id="pmuc:ING2E5A_1417"/>
<dbReference type="EMBL" id="LT608328">
    <property type="protein sequence ID" value="SCM57599.1"/>
    <property type="molecule type" value="Genomic_DNA"/>
</dbReference>
<evidence type="ECO:0000259" key="2">
    <source>
        <dbReference type="Pfam" id="PF16391"/>
    </source>
</evidence>
<evidence type="ECO:0000259" key="1">
    <source>
        <dbReference type="Pfam" id="PF16323"/>
    </source>
</evidence>
<evidence type="ECO:0008006" key="6">
    <source>
        <dbReference type="Google" id="ProtNLM"/>
    </source>
</evidence>
<feature type="domain" description="DUF4959" evidence="1">
    <location>
        <begin position="25"/>
        <end position="128"/>
    </location>
</feature>
<dbReference type="Pfam" id="PF17166">
    <property type="entry name" value="DUF5126"/>
    <property type="match status" value="1"/>
</dbReference>
<keyword evidence="5" id="KW-1185">Reference proteome</keyword>
<dbReference type="SUPFAM" id="SSF49785">
    <property type="entry name" value="Galactose-binding domain-like"/>
    <property type="match status" value="1"/>
</dbReference>
<dbReference type="Proteomes" id="UP000178485">
    <property type="component" value="Chromosome i"/>
</dbReference>
<dbReference type="InterPro" id="IPR033431">
    <property type="entry name" value="DUF5126"/>
</dbReference>
<evidence type="ECO:0000259" key="3">
    <source>
        <dbReference type="Pfam" id="PF17166"/>
    </source>
</evidence>
<dbReference type="InterPro" id="IPR032527">
    <property type="entry name" value="DUF4959"/>
</dbReference>
<feature type="domain" description="DUF5000" evidence="2">
    <location>
        <begin position="269"/>
        <end position="402"/>
    </location>
</feature>
<proteinExistence type="predicted"/>
<dbReference type="Pfam" id="PF16391">
    <property type="entry name" value="DUF5000"/>
    <property type="match status" value="1"/>
</dbReference>
<dbReference type="PROSITE" id="PS51257">
    <property type="entry name" value="PROKAR_LIPOPROTEIN"/>
    <property type="match status" value="1"/>
</dbReference>
<feature type="domain" description="DUF5126" evidence="3">
    <location>
        <begin position="130"/>
        <end position="234"/>
    </location>
</feature>
<dbReference type="Pfam" id="PF16323">
    <property type="entry name" value="DUF4959"/>
    <property type="match status" value="1"/>
</dbReference>
<sequence length="406" mass="45914">MIHDRFHMKAIDLLLAVLVALFFYSCEEKQLEPINESKGKPAPVSDVVVMYAPGGAIISFKLPADDDVLAVKAVYTLSNGQKREAITSFYGDNILIEGYNDTNEHEALLYTVSRSQVLSDPVLVKFTPQESPLSKAIKSVEIASDFGGAYYSWKNLYNVLLTAEMLVEDDNGIMQTARIATSNLETAFFRIRGYEPVPRRFGLVLKDNWDNVSDTIYPDGGTITPLHETTLDKKFWSIYKIDGGYLPGDFTFTNWEGRDEYMFDDDLNTFGHSYSGSLPVSITIDLGKPAILSRVTFFQRLQSGVYYGWGNPRRIIVYGSKVAPTTGGWDEWTQLIDYTIVKPSGTNDQYTVNTDEDRQAALNGHEASFPISSEAYRYIRFRFMTSWENRPYVHPSEITIHGVYEE</sequence>
<dbReference type="InterPro" id="IPR008979">
    <property type="entry name" value="Galactose-bd-like_sf"/>
</dbReference>